<dbReference type="InterPro" id="IPR015424">
    <property type="entry name" value="PyrdxlP-dep_Trfase"/>
</dbReference>
<proteinExistence type="inferred from homology"/>
<dbReference type="SUPFAM" id="SSF53383">
    <property type="entry name" value="PLP-dependent transferases"/>
    <property type="match status" value="1"/>
</dbReference>
<evidence type="ECO:0000256" key="2">
    <source>
        <dbReference type="ARBA" id="ARBA00022898"/>
    </source>
</evidence>
<sequence>MIRTTRAFARLPAAIAQTRRCLATASPMEAVPNTPPPPPIGSPSSASTSNVMHRSLTHSPLLAKRASGINIHTSTGQRIIDATSGAAVSCLGHSHPVIVEAMKNHLDGANAVNYVATIMFTSSPAEQLSKLLLESWEPPLGPNEIQSTGKVYFCSGGSEANDSLMKLATQYHAENGQPQRTKFIARKQSYHGNTLGSLSLSHNLARITPYKDIMAKNTVHVSAPNTYRDLLPSETSAQYVERLRQEYETTIVREGADTFVAFFLEPVTGATSGCLVPPPGYLQMVRELCTKYGILMVCDEVMSGIGRCGSFHVHKHPEFGLKQPSPTAKGLTKAEREASMPDIQTVAKGLGGGYVPIAAILISGKVVDVLREGKINKGAWVHGLTYQGHSLTCATALAVQRYIQDNKIMSSPAFTLFGSMLQSRLEEEGFDFVGNVRGAGLFWAVEFVQDRKTKEPFKRAKGLGMLIHETCLKNGLAVYPSNGTVDGKEGDHIILAPPYNVTEGEMVEIIDLLCQSLRSMESEIAGLRE</sequence>
<dbReference type="GO" id="GO:0030170">
    <property type="term" value="F:pyridoxal phosphate binding"/>
    <property type="evidence" value="ECO:0007669"/>
    <property type="project" value="InterPro"/>
</dbReference>
<reference evidence="5 6" key="1">
    <citation type="submission" date="2019-04" db="EMBL/GenBank/DDBJ databases">
        <title>High contiguity whole genome sequence and gene annotation resource for two Venturia nashicola isolates.</title>
        <authorList>
            <person name="Prokchorchik M."/>
            <person name="Won K."/>
            <person name="Lee Y."/>
            <person name="Choi E.D."/>
            <person name="Segonzac C."/>
            <person name="Sohn K.H."/>
        </authorList>
    </citation>
    <scope>NUCLEOTIDE SEQUENCE [LARGE SCALE GENOMIC DNA]</scope>
    <source>
        <strain evidence="5 6">PRI2</strain>
    </source>
</reference>
<dbReference type="EMBL" id="SNSC02000032">
    <property type="protein sequence ID" value="TID12853.1"/>
    <property type="molecule type" value="Genomic_DNA"/>
</dbReference>
<keyword evidence="6" id="KW-1185">Reference proteome</keyword>
<feature type="region of interest" description="Disordered" evidence="4">
    <location>
        <begin position="26"/>
        <end position="50"/>
    </location>
</feature>
<dbReference type="Pfam" id="PF00202">
    <property type="entry name" value="Aminotran_3"/>
    <property type="match status" value="1"/>
</dbReference>
<dbReference type="PANTHER" id="PTHR43094">
    <property type="entry name" value="AMINOTRANSFERASE"/>
    <property type="match status" value="1"/>
</dbReference>
<dbReference type="AlphaFoldDB" id="A0A4Z1NWN4"/>
<dbReference type="STRING" id="86259.A0A4Z1NWN4"/>
<dbReference type="InterPro" id="IPR005814">
    <property type="entry name" value="Aminotrans_3"/>
</dbReference>
<keyword evidence="2 3" id="KW-0663">Pyridoxal phosphate</keyword>
<dbReference type="GO" id="GO:0005829">
    <property type="term" value="C:cytosol"/>
    <property type="evidence" value="ECO:0007669"/>
    <property type="project" value="TreeGrafter"/>
</dbReference>
<gene>
    <name evidence="5" type="ORF">E6O75_ATG10206</name>
</gene>
<dbReference type="PANTHER" id="PTHR43094:SF1">
    <property type="entry name" value="AMINOTRANSFERASE CLASS-III"/>
    <property type="match status" value="1"/>
</dbReference>
<evidence type="ECO:0000256" key="4">
    <source>
        <dbReference type="SAM" id="MobiDB-lite"/>
    </source>
</evidence>
<dbReference type="Gene3D" id="3.90.1150.10">
    <property type="entry name" value="Aspartate Aminotransferase, domain 1"/>
    <property type="match status" value="1"/>
</dbReference>
<dbReference type="GO" id="GO:0008483">
    <property type="term" value="F:transaminase activity"/>
    <property type="evidence" value="ECO:0007669"/>
    <property type="project" value="UniProtKB-KW"/>
</dbReference>
<keyword evidence="5" id="KW-0808">Transferase</keyword>
<comment type="caution">
    <text evidence="5">The sequence shown here is derived from an EMBL/GenBank/DDBJ whole genome shotgun (WGS) entry which is preliminary data.</text>
</comment>
<comment type="similarity">
    <text evidence="1 3">Belongs to the class-III pyridoxal-phosphate-dependent aminotransferase family.</text>
</comment>
<evidence type="ECO:0000256" key="3">
    <source>
        <dbReference type="RuleBase" id="RU003560"/>
    </source>
</evidence>
<evidence type="ECO:0000256" key="1">
    <source>
        <dbReference type="ARBA" id="ARBA00008954"/>
    </source>
</evidence>
<evidence type="ECO:0000313" key="5">
    <source>
        <dbReference type="EMBL" id="TID12853.1"/>
    </source>
</evidence>
<accession>A0A4Z1NWN4</accession>
<dbReference type="Gene3D" id="3.40.640.10">
    <property type="entry name" value="Type I PLP-dependent aspartate aminotransferase-like (Major domain)"/>
    <property type="match status" value="1"/>
</dbReference>
<dbReference type="Proteomes" id="UP000298493">
    <property type="component" value="Unassembled WGS sequence"/>
</dbReference>
<dbReference type="InterPro" id="IPR015422">
    <property type="entry name" value="PyrdxlP-dep_Trfase_small"/>
</dbReference>
<organism evidence="5 6">
    <name type="scientific">Venturia nashicola</name>
    <dbReference type="NCBI Taxonomy" id="86259"/>
    <lineage>
        <taxon>Eukaryota</taxon>
        <taxon>Fungi</taxon>
        <taxon>Dikarya</taxon>
        <taxon>Ascomycota</taxon>
        <taxon>Pezizomycotina</taxon>
        <taxon>Dothideomycetes</taxon>
        <taxon>Pleosporomycetidae</taxon>
        <taxon>Venturiales</taxon>
        <taxon>Venturiaceae</taxon>
        <taxon>Venturia</taxon>
    </lineage>
</organism>
<name>A0A4Z1NWN4_9PEZI</name>
<keyword evidence="5" id="KW-0032">Aminotransferase</keyword>
<protein>
    <submittedName>
        <fullName evidence="5">Aspartate aminotransferase family protein</fullName>
    </submittedName>
</protein>
<dbReference type="CDD" id="cd00610">
    <property type="entry name" value="OAT_like"/>
    <property type="match status" value="1"/>
</dbReference>
<dbReference type="InterPro" id="IPR015421">
    <property type="entry name" value="PyrdxlP-dep_Trfase_major"/>
</dbReference>
<evidence type="ECO:0000313" key="6">
    <source>
        <dbReference type="Proteomes" id="UP000298493"/>
    </source>
</evidence>